<keyword evidence="4" id="KW-0597">Phosphoprotein</keyword>
<dbReference type="InterPro" id="IPR050351">
    <property type="entry name" value="BphY/WalK/GraS-like"/>
</dbReference>
<feature type="transmembrane region" description="Helical" evidence="11">
    <location>
        <begin position="6"/>
        <end position="24"/>
    </location>
</feature>
<dbReference type="InterPro" id="IPR003661">
    <property type="entry name" value="HisK_dim/P_dom"/>
</dbReference>
<name>A0ABR9Y0P7_9STAP</name>
<keyword evidence="8" id="KW-0067">ATP-binding</keyword>
<evidence type="ECO:0000259" key="12">
    <source>
        <dbReference type="PROSITE" id="PS50109"/>
    </source>
</evidence>
<dbReference type="Pfam" id="PF00512">
    <property type="entry name" value="HisKA"/>
    <property type="match status" value="1"/>
</dbReference>
<dbReference type="EC" id="2.7.13.3" evidence="3"/>
<evidence type="ECO:0000256" key="9">
    <source>
        <dbReference type="ARBA" id="ARBA00023012"/>
    </source>
</evidence>
<dbReference type="InterPro" id="IPR005467">
    <property type="entry name" value="His_kinase_dom"/>
</dbReference>
<dbReference type="GO" id="GO:0016301">
    <property type="term" value="F:kinase activity"/>
    <property type="evidence" value="ECO:0007669"/>
    <property type="project" value="UniProtKB-KW"/>
</dbReference>
<evidence type="ECO:0000256" key="4">
    <source>
        <dbReference type="ARBA" id="ARBA00022553"/>
    </source>
</evidence>
<dbReference type="InterPro" id="IPR036097">
    <property type="entry name" value="HisK_dim/P_sf"/>
</dbReference>
<dbReference type="CDD" id="cd00075">
    <property type="entry name" value="HATPase"/>
    <property type="match status" value="1"/>
</dbReference>
<keyword evidence="6" id="KW-0547">Nucleotide-binding</keyword>
<keyword evidence="9" id="KW-0902">Two-component regulatory system</keyword>
<proteinExistence type="predicted"/>
<keyword evidence="14" id="KW-1185">Reference proteome</keyword>
<sequence>MLKLIFLLIISLAGAGILVLRLFVLKKELKNISSQLKAYNNFSTGKKIDISLIDKQLESLGFEINTLIDHYISTNREKIRSENELKESIANISHDLRTPLTSIKGYLQMVKSKDLLAKEQQEYLNTALERSVHLEKLVNDFFELSKIASGDYVLKQERINITRLTNEMVLSFYSDFTEKGIEPAMNISTGPLFIINDLAAVRRVLENLLSNALQYAEGDIEIGVRKNRQSIILWVQNSAEITAEANNPEILFDRFYIADKSRTGESTGLGLSVTKSLMDKMNGHIRADYDGDKLTFTCEWPAAD</sequence>
<dbReference type="Gene3D" id="1.10.287.130">
    <property type="match status" value="1"/>
</dbReference>
<evidence type="ECO:0000256" key="2">
    <source>
        <dbReference type="ARBA" id="ARBA00004651"/>
    </source>
</evidence>
<comment type="caution">
    <text evidence="13">The sequence shown here is derived from an EMBL/GenBank/DDBJ whole genome shotgun (WGS) entry which is preliminary data.</text>
</comment>
<comment type="catalytic activity">
    <reaction evidence="1">
        <text>ATP + protein L-histidine = ADP + protein N-phospho-L-histidine.</text>
        <dbReference type="EC" id="2.7.13.3"/>
    </reaction>
</comment>
<keyword evidence="7 13" id="KW-0418">Kinase</keyword>
<keyword evidence="10 11" id="KW-0472">Membrane</keyword>
<evidence type="ECO:0000313" key="14">
    <source>
        <dbReference type="Proteomes" id="UP000647980"/>
    </source>
</evidence>
<dbReference type="InterPro" id="IPR036890">
    <property type="entry name" value="HATPase_C_sf"/>
</dbReference>
<evidence type="ECO:0000256" key="7">
    <source>
        <dbReference type="ARBA" id="ARBA00022777"/>
    </source>
</evidence>
<evidence type="ECO:0000256" key="10">
    <source>
        <dbReference type="ARBA" id="ARBA00023136"/>
    </source>
</evidence>
<protein>
    <recommendedName>
        <fullName evidence="3">histidine kinase</fullName>
        <ecNumber evidence="3">2.7.13.3</ecNumber>
    </recommendedName>
</protein>
<dbReference type="EMBL" id="JADGLW010000008">
    <property type="protein sequence ID" value="MBF0754566.1"/>
    <property type="molecule type" value="Genomic_DNA"/>
</dbReference>
<dbReference type="PANTHER" id="PTHR45453">
    <property type="entry name" value="PHOSPHATE REGULON SENSOR PROTEIN PHOR"/>
    <property type="match status" value="1"/>
</dbReference>
<feature type="domain" description="Histidine kinase" evidence="12">
    <location>
        <begin position="91"/>
        <end position="304"/>
    </location>
</feature>
<dbReference type="InterPro" id="IPR003594">
    <property type="entry name" value="HATPase_dom"/>
</dbReference>
<evidence type="ECO:0000256" key="1">
    <source>
        <dbReference type="ARBA" id="ARBA00000085"/>
    </source>
</evidence>
<organism evidence="13 14">
    <name type="scientific">Jeotgalicoccus nanhaiensis</name>
    <dbReference type="NCBI Taxonomy" id="568603"/>
    <lineage>
        <taxon>Bacteria</taxon>
        <taxon>Bacillati</taxon>
        <taxon>Bacillota</taxon>
        <taxon>Bacilli</taxon>
        <taxon>Bacillales</taxon>
        <taxon>Staphylococcaceae</taxon>
        <taxon>Jeotgalicoccus</taxon>
    </lineage>
</organism>
<keyword evidence="11" id="KW-0812">Transmembrane</keyword>
<dbReference type="Proteomes" id="UP000647980">
    <property type="component" value="Unassembled WGS sequence"/>
</dbReference>
<evidence type="ECO:0000256" key="5">
    <source>
        <dbReference type="ARBA" id="ARBA00022679"/>
    </source>
</evidence>
<dbReference type="CDD" id="cd00082">
    <property type="entry name" value="HisKA"/>
    <property type="match status" value="1"/>
</dbReference>
<dbReference type="SUPFAM" id="SSF47384">
    <property type="entry name" value="Homodimeric domain of signal transducing histidine kinase"/>
    <property type="match status" value="1"/>
</dbReference>
<evidence type="ECO:0000256" key="8">
    <source>
        <dbReference type="ARBA" id="ARBA00022840"/>
    </source>
</evidence>
<dbReference type="InterPro" id="IPR008358">
    <property type="entry name" value="Sig_transdc_His_kin/Pase_MprB"/>
</dbReference>
<gene>
    <name evidence="13" type="ORF">IR135_09910</name>
</gene>
<dbReference type="SMART" id="SM00388">
    <property type="entry name" value="HisKA"/>
    <property type="match status" value="1"/>
</dbReference>
<evidence type="ECO:0000256" key="3">
    <source>
        <dbReference type="ARBA" id="ARBA00012438"/>
    </source>
</evidence>
<dbReference type="SUPFAM" id="SSF55874">
    <property type="entry name" value="ATPase domain of HSP90 chaperone/DNA topoisomerase II/histidine kinase"/>
    <property type="match status" value="1"/>
</dbReference>
<accession>A0ABR9Y0P7</accession>
<dbReference type="Gene3D" id="3.30.565.10">
    <property type="entry name" value="Histidine kinase-like ATPase, C-terminal domain"/>
    <property type="match status" value="1"/>
</dbReference>
<comment type="subcellular location">
    <subcellularLocation>
        <location evidence="2">Cell membrane</location>
        <topology evidence="2">Multi-pass membrane protein</topology>
    </subcellularLocation>
</comment>
<dbReference type="Pfam" id="PF02518">
    <property type="entry name" value="HATPase_c"/>
    <property type="match status" value="1"/>
</dbReference>
<dbReference type="PANTHER" id="PTHR45453:SF1">
    <property type="entry name" value="PHOSPHATE REGULON SENSOR PROTEIN PHOR"/>
    <property type="match status" value="1"/>
</dbReference>
<reference evidence="13 14" key="1">
    <citation type="submission" date="2020-10" db="EMBL/GenBank/DDBJ databases">
        <title>Mouse Oral microbiota.</title>
        <authorList>
            <person name="Joseph S."/>
            <person name="Aduse-Opoku J."/>
        </authorList>
    </citation>
    <scope>NUCLEOTIDE SEQUENCE [LARGE SCALE GENOMIC DNA]</scope>
    <source>
        <strain evidence="13 14">19428wE5_W307</strain>
    </source>
</reference>
<dbReference type="PRINTS" id="PR01780">
    <property type="entry name" value="LANTIREGPROT"/>
</dbReference>
<evidence type="ECO:0000313" key="13">
    <source>
        <dbReference type="EMBL" id="MBF0754566.1"/>
    </source>
</evidence>
<keyword evidence="5" id="KW-0808">Transferase</keyword>
<dbReference type="PROSITE" id="PS50109">
    <property type="entry name" value="HIS_KIN"/>
    <property type="match status" value="1"/>
</dbReference>
<dbReference type="SMART" id="SM00387">
    <property type="entry name" value="HATPase_c"/>
    <property type="match status" value="1"/>
</dbReference>
<evidence type="ECO:0000256" key="6">
    <source>
        <dbReference type="ARBA" id="ARBA00022741"/>
    </source>
</evidence>
<keyword evidence="11" id="KW-1133">Transmembrane helix</keyword>
<evidence type="ECO:0000256" key="11">
    <source>
        <dbReference type="SAM" id="Phobius"/>
    </source>
</evidence>